<proteinExistence type="predicted"/>
<dbReference type="InterPro" id="IPR054193">
    <property type="entry name" value="DUF6898"/>
</dbReference>
<feature type="domain" description="DUF6898" evidence="1">
    <location>
        <begin position="7"/>
        <end position="59"/>
    </location>
</feature>
<gene>
    <name evidence="2" type="ORF">ACFSM5_09385</name>
</gene>
<dbReference type="Proteomes" id="UP001597295">
    <property type="component" value="Unassembled WGS sequence"/>
</dbReference>
<sequence length="63" mass="6741">MRRASPEGYIIEIIRIGAFAKATAVDPDTGIEVSVSGPSQGADAMLTRTAVRRLEQRLKGLKA</sequence>
<dbReference type="Pfam" id="PF21839">
    <property type="entry name" value="DUF6898"/>
    <property type="match status" value="1"/>
</dbReference>
<organism evidence="2 3">
    <name type="scientific">Lacibacterium aquatile</name>
    <dbReference type="NCBI Taxonomy" id="1168082"/>
    <lineage>
        <taxon>Bacteria</taxon>
        <taxon>Pseudomonadati</taxon>
        <taxon>Pseudomonadota</taxon>
        <taxon>Alphaproteobacteria</taxon>
        <taxon>Rhodospirillales</taxon>
        <taxon>Rhodospirillaceae</taxon>
    </lineage>
</organism>
<evidence type="ECO:0000313" key="3">
    <source>
        <dbReference type="Proteomes" id="UP001597295"/>
    </source>
</evidence>
<name>A0ABW5DQ17_9PROT</name>
<dbReference type="EMBL" id="JBHUIP010000009">
    <property type="protein sequence ID" value="MFD2263097.1"/>
    <property type="molecule type" value="Genomic_DNA"/>
</dbReference>
<evidence type="ECO:0000259" key="1">
    <source>
        <dbReference type="Pfam" id="PF21839"/>
    </source>
</evidence>
<protein>
    <submittedName>
        <fullName evidence="2">DUF6898 family protein</fullName>
    </submittedName>
</protein>
<evidence type="ECO:0000313" key="2">
    <source>
        <dbReference type="EMBL" id="MFD2263097.1"/>
    </source>
</evidence>
<dbReference type="RefSeq" id="WP_379876069.1">
    <property type="nucleotide sequence ID" value="NZ_JBHUIP010000009.1"/>
</dbReference>
<keyword evidence="3" id="KW-1185">Reference proteome</keyword>
<accession>A0ABW5DQ17</accession>
<comment type="caution">
    <text evidence="2">The sequence shown here is derived from an EMBL/GenBank/DDBJ whole genome shotgun (WGS) entry which is preliminary data.</text>
</comment>
<reference evidence="3" key="1">
    <citation type="journal article" date="2019" name="Int. J. Syst. Evol. Microbiol.">
        <title>The Global Catalogue of Microorganisms (GCM) 10K type strain sequencing project: providing services to taxonomists for standard genome sequencing and annotation.</title>
        <authorList>
            <consortium name="The Broad Institute Genomics Platform"/>
            <consortium name="The Broad Institute Genome Sequencing Center for Infectious Disease"/>
            <person name="Wu L."/>
            <person name="Ma J."/>
        </authorList>
    </citation>
    <scope>NUCLEOTIDE SEQUENCE [LARGE SCALE GENOMIC DNA]</scope>
    <source>
        <strain evidence="3">CGMCC 1.19062</strain>
    </source>
</reference>